<evidence type="ECO:0000256" key="2">
    <source>
        <dbReference type="ARBA" id="ARBA00022605"/>
    </source>
</evidence>
<evidence type="ECO:0000256" key="4">
    <source>
        <dbReference type="ARBA" id="ARBA00023235"/>
    </source>
</evidence>
<accession>A0A9D2D200</accession>
<evidence type="ECO:0000256" key="6">
    <source>
        <dbReference type="RuleBase" id="RU003657"/>
    </source>
</evidence>
<keyword evidence="2 6" id="KW-0028">Amino-acid biosynthesis</keyword>
<dbReference type="InterPro" id="IPR013785">
    <property type="entry name" value="Aldolase_TIM"/>
</dbReference>
<comment type="similarity">
    <text evidence="1 6">Belongs to the HisA/HisF family.</text>
</comment>
<keyword evidence="4 7" id="KW-0413">Isomerase</keyword>
<evidence type="ECO:0000256" key="3">
    <source>
        <dbReference type="ARBA" id="ARBA00023102"/>
    </source>
</evidence>
<comment type="caution">
    <text evidence="7">The sequence shown here is derived from an EMBL/GenBank/DDBJ whole genome shotgun (WGS) entry which is preliminary data.</text>
</comment>
<proteinExistence type="inferred from homology"/>
<dbReference type="Pfam" id="PF00977">
    <property type="entry name" value="His_biosynth"/>
    <property type="match status" value="1"/>
</dbReference>
<keyword evidence="3 6" id="KW-0368">Histidine biosynthesis</keyword>
<dbReference type="GO" id="GO:0000162">
    <property type="term" value="P:L-tryptophan biosynthetic process"/>
    <property type="evidence" value="ECO:0007669"/>
    <property type="project" value="TreeGrafter"/>
</dbReference>
<dbReference type="SUPFAM" id="SSF51366">
    <property type="entry name" value="Ribulose-phoshate binding barrel"/>
    <property type="match status" value="1"/>
</dbReference>
<dbReference type="CDD" id="cd04723">
    <property type="entry name" value="HisA_HisF"/>
    <property type="match status" value="1"/>
</dbReference>
<reference evidence="7" key="1">
    <citation type="journal article" date="2021" name="PeerJ">
        <title>Extensive microbial diversity within the chicken gut microbiome revealed by metagenomics and culture.</title>
        <authorList>
            <person name="Gilroy R."/>
            <person name="Ravi A."/>
            <person name="Getino M."/>
            <person name="Pursley I."/>
            <person name="Horton D.L."/>
            <person name="Alikhan N.F."/>
            <person name="Baker D."/>
            <person name="Gharbi K."/>
            <person name="Hall N."/>
            <person name="Watson M."/>
            <person name="Adriaenssens E.M."/>
            <person name="Foster-Nyarko E."/>
            <person name="Jarju S."/>
            <person name="Secka A."/>
            <person name="Antonio M."/>
            <person name="Oren A."/>
            <person name="Chaudhuri R.R."/>
            <person name="La Ragione R."/>
            <person name="Hildebrand F."/>
            <person name="Pallen M.J."/>
        </authorList>
    </citation>
    <scope>NUCLEOTIDE SEQUENCE</scope>
    <source>
        <strain evidence="7">CHK192-9172</strain>
    </source>
</reference>
<evidence type="ECO:0000256" key="1">
    <source>
        <dbReference type="ARBA" id="ARBA00009667"/>
    </source>
</evidence>
<dbReference type="InterPro" id="IPR044524">
    <property type="entry name" value="Isoase_HisA-like"/>
</dbReference>
<dbReference type="GO" id="GO:0003949">
    <property type="term" value="F:1-(5-phosphoribosyl)-5-[(5-phosphoribosylamino)methylideneamino]imidazole-4-carboxamide isomerase activity"/>
    <property type="evidence" value="ECO:0007669"/>
    <property type="project" value="InterPro"/>
</dbReference>
<sequence>MEFRPCIDIHNGKIKQIVGGTLKDQGSQARENFVSCQDGAFYADFYKKDGIKGGHIILLNPRDSVYYPETKRQAMLALKAYPGGMQIGGGIRADNAGEFLAAGASHVIVTSYVFKEGKIHYGNLEKICCAVGKDRLVLDLSCRKKDGNYYVVTDRWQKFTREKVTEQLLDTLSAYADEFLIHAVDVEGKASGIEEDLVRMLGEWGKIPVTYAGGVGSFEHLRQLKEWGRNRLNVTIGSALDLFGGPMKYEEVLAYIREDVCE</sequence>
<dbReference type="Proteomes" id="UP000824024">
    <property type="component" value="Unassembled WGS sequence"/>
</dbReference>
<name>A0A9D2D200_9FIRM</name>
<evidence type="ECO:0000313" key="8">
    <source>
        <dbReference type="Proteomes" id="UP000824024"/>
    </source>
</evidence>
<dbReference type="GO" id="GO:0000105">
    <property type="term" value="P:L-histidine biosynthetic process"/>
    <property type="evidence" value="ECO:0007669"/>
    <property type="project" value="UniProtKB-KW"/>
</dbReference>
<dbReference type="NCBIfam" id="TIGR02129">
    <property type="entry name" value="hisA_euk"/>
    <property type="match status" value="1"/>
</dbReference>
<dbReference type="PANTHER" id="PTHR43090:SF2">
    <property type="entry name" value="1-(5-PHOSPHORIBOSYL)-5-[(5-PHOSPHORIBOSYLAMINO)METHYLIDENEAMINO] IMIDAZOLE-4-CARBOXAMIDE ISOMERASE"/>
    <property type="match status" value="1"/>
</dbReference>
<dbReference type="InterPro" id="IPR006062">
    <property type="entry name" value="His_biosynth"/>
</dbReference>
<evidence type="ECO:0000313" key="7">
    <source>
        <dbReference type="EMBL" id="HIZ07055.1"/>
    </source>
</evidence>
<dbReference type="InterPro" id="IPR011060">
    <property type="entry name" value="RibuloseP-bd_barrel"/>
</dbReference>
<dbReference type="EMBL" id="DXCH01000107">
    <property type="protein sequence ID" value="HIZ07055.1"/>
    <property type="molecule type" value="Genomic_DNA"/>
</dbReference>
<protein>
    <submittedName>
        <fullName evidence="7">Phosphoribosylformimino-5-aminoimidazole carboxamide ribotide isomerase</fullName>
    </submittedName>
</protein>
<dbReference type="Gene3D" id="3.20.20.70">
    <property type="entry name" value="Aldolase class I"/>
    <property type="match status" value="1"/>
</dbReference>
<evidence type="ECO:0000256" key="5">
    <source>
        <dbReference type="ARBA" id="ARBA00029440"/>
    </source>
</evidence>
<reference evidence="7" key="2">
    <citation type="submission" date="2021-04" db="EMBL/GenBank/DDBJ databases">
        <authorList>
            <person name="Gilroy R."/>
        </authorList>
    </citation>
    <scope>NUCLEOTIDE SEQUENCE</scope>
    <source>
        <strain evidence="7">CHK192-9172</strain>
    </source>
</reference>
<dbReference type="InterPro" id="IPR011858">
    <property type="entry name" value="His6/HISN3"/>
</dbReference>
<comment type="pathway">
    <text evidence="5">Amino-acid biosynthesis.</text>
</comment>
<dbReference type="GO" id="GO:0005737">
    <property type="term" value="C:cytoplasm"/>
    <property type="evidence" value="ECO:0007669"/>
    <property type="project" value="TreeGrafter"/>
</dbReference>
<gene>
    <name evidence="7" type="primary">hisA</name>
    <name evidence="7" type="ORF">IAA08_03850</name>
</gene>
<dbReference type="PANTHER" id="PTHR43090">
    <property type="entry name" value="1-(5-PHOSPHORIBOSYL)-5-[(5-PHOSPHORIBOSYLAMINO)METHYLIDENEAMINO] IMIDAZOLE-4-CARBOXAMIDE ISOMERASE"/>
    <property type="match status" value="1"/>
</dbReference>
<organism evidence="7 8">
    <name type="scientific">Candidatus Eubacterium avistercoris</name>
    <dbReference type="NCBI Taxonomy" id="2838567"/>
    <lineage>
        <taxon>Bacteria</taxon>
        <taxon>Bacillati</taxon>
        <taxon>Bacillota</taxon>
        <taxon>Clostridia</taxon>
        <taxon>Eubacteriales</taxon>
        <taxon>Eubacteriaceae</taxon>
        <taxon>Eubacterium</taxon>
    </lineage>
</organism>
<dbReference type="AlphaFoldDB" id="A0A9D2D200"/>